<gene>
    <name evidence="7 10" type="primary">nusA</name>
    <name evidence="9" type="ORF">Lcin_0763</name>
    <name evidence="10" type="ORF">NCTC12438_00287</name>
</gene>
<dbReference type="InterPro" id="IPR010995">
    <property type="entry name" value="DNA_repair_Rad51/TF_NusA_a-hlx"/>
</dbReference>
<dbReference type="PROSITE" id="PS50126">
    <property type="entry name" value="S1"/>
    <property type="match status" value="1"/>
</dbReference>
<dbReference type="CDD" id="cd02134">
    <property type="entry name" value="KH-II_NusA_rpt1"/>
    <property type="match status" value="1"/>
</dbReference>
<evidence type="ECO:0000259" key="8">
    <source>
        <dbReference type="PROSITE" id="PS50126"/>
    </source>
</evidence>
<dbReference type="CDD" id="cd04455">
    <property type="entry name" value="S1_NusA"/>
    <property type="match status" value="1"/>
</dbReference>
<evidence type="ECO:0000256" key="4">
    <source>
        <dbReference type="ARBA" id="ARBA00022884"/>
    </source>
</evidence>
<dbReference type="GO" id="GO:0006353">
    <property type="term" value="P:DNA-templated transcription termination"/>
    <property type="evidence" value="ECO:0007669"/>
    <property type="project" value="UniProtKB-UniRule"/>
</dbReference>
<keyword evidence="4 7" id="KW-0694">RNA-binding</keyword>
<dbReference type="InterPro" id="IPR015946">
    <property type="entry name" value="KH_dom-like_a/b"/>
</dbReference>
<keyword evidence="1 7" id="KW-0806">Transcription termination</keyword>
<dbReference type="PANTHER" id="PTHR22648">
    <property type="entry name" value="TRANSCRIPTION TERMINATION FACTOR NUSA"/>
    <property type="match status" value="1"/>
</dbReference>
<dbReference type="Pfam" id="PF08529">
    <property type="entry name" value="NusA_N"/>
    <property type="match status" value="1"/>
</dbReference>
<dbReference type="InterPro" id="IPR025249">
    <property type="entry name" value="TF_NusA_KH_1st"/>
</dbReference>
<dbReference type="OrthoDB" id="9807233at2"/>
<evidence type="ECO:0000313" key="10">
    <source>
        <dbReference type="EMBL" id="STX33714.1"/>
    </source>
</evidence>
<dbReference type="NCBIfam" id="TIGR01953">
    <property type="entry name" value="NusA"/>
    <property type="match status" value="1"/>
</dbReference>
<evidence type="ECO:0000256" key="1">
    <source>
        <dbReference type="ARBA" id="ARBA00022472"/>
    </source>
</evidence>
<dbReference type="SUPFAM" id="SSF50249">
    <property type="entry name" value="Nucleic acid-binding proteins"/>
    <property type="match status" value="1"/>
</dbReference>
<dbReference type="SUPFAM" id="SSF54814">
    <property type="entry name" value="Prokaryotic type KH domain (KH-domain type II)"/>
    <property type="match status" value="2"/>
</dbReference>
<dbReference type="EMBL" id="LNXX01000007">
    <property type="protein sequence ID" value="KTC91984.1"/>
    <property type="molecule type" value="Genomic_DNA"/>
</dbReference>
<protein>
    <recommendedName>
        <fullName evidence="7">Transcription termination/antitermination protein NusA</fullName>
    </recommendedName>
</protein>
<dbReference type="RefSeq" id="WP_058463985.1">
    <property type="nucleotide sequence ID" value="NZ_CAAAHQ010000021.1"/>
</dbReference>
<keyword evidence="11" id="KW-1185">Reference proteome</keyword>
<dbReference type="GO" id="GO:0005829">
    <property type="term" value="C:cytosol"/>
    <property type="evidence" value="ECO:0007669"/>
    <property type="project" value="TreeGrafter"/>
</dbReference>
<dbReference type="GO" id="GO:0000166">
    <property type="term" value="F:nucleotide binding"/>
    <property type="evidence" value="ECO:0007669"/>
    <property type="project" value="InterPro"/>
</dbReference>
<evidence type="ECO:0000313" key="11">
    <source>
        <dbReference type="Proteomes" id="UP000054854"/>
    </source>
</evidence>
<dbReference type="PROSITE" id="PS50084">
    <property type="entry name" value="KH_TYPE_1"/>
    <property type="match status" value="1"/>
</dbReference>
<feature type="domain" description="S1 motif" evidence="8">
    <location>
        <begin position="137"/>
        <end position="202"/>
    </location>
</feature>
<dbReference type="STRING" id="28085.Lcin_0763"/>
<comment type="subcellular location">
    <subcellularLocation>
        <location evidence="7">Cytoplasm</location>
    </subcellularLocation>
</comment>
<dbReference type="NCBIfam" id="TIGR01954">
    <property type="entry name" value="nusA_Cterm_rpt"/>
    <property type="match status" value="2"/>
</dbReference>
<name>A0A378INU0_9GAMM</name>
<dbReference type="Gene3D" id="2.40.50.140">
    <property type="entry name" value="Nucleic acid-binding proteins"/>
    <property type="match status" value="1"/>
</dbReference>
<dbReference type="Pfam" id="PF00575">
    <property type="entry name" value="S1"/>
    <property type="match status" value="1"/>
</dbReference>
<dbReference type="Pfam" id="PF14520">
    <property type="entry name" value="HHH_5"/>
    <property type="match status" value="1"/>
</dbReference>
<dbReference type="SUPFAM" id="SSF47794">
    <property type="entry name" value="Rad51 N-terminal domain-like"/>
    <property type="match status" value="2"/>
</dbReference>
<dbReference type="SUPFAM" id="SSF69705">
    <property type="entry name" value="Transcription factor NusA, N-terminal domain"/>
    <property type="match status" value="1"/>
</dbReference>
<dbReference type="Gene3D" id="3.30.1480.10">
    <property type="entry name" value="NusA, N-terminal domain"/>
    <property type="match status" value="1"/>
</dbReference>
<evidence type="ECO:0000256" key="2">
    <source>
        <dbReference type="ARBA" id="ARBA00022490"/>
    </source>
</evidence>
<dbReference type="InterPro" id="IPR030842">
    <property type="entry name" value="TF_NusA_bacterial"/>
</dbReference>
<dbReference type="HAMAP" id="MF_00945_B">
    <property type="entry name" value="NusA_B"/>
    <property type="match status" value="1"/>
</dbReference>
<reference evidence="9 11" key="1">
    <citation type="submission" date="2015-11" db="EMBL/GenBank/DDBJ databases">
        <title>Genomic analysis of 38 Legionella species identifies large and diverse effector repertoires.</title>
        <authorList>
            <person name="Burstein D."/>
            <person name="Amaro F."/>
            <person name="Zusman T."/>
            <person name="Lifshitz Z."/>
            <person name="Cohen O."/>
            <person name="Gilbert J.A."/>
            <person name="Pupko T."/>
            <person name="Shuman H.A."/>
            <person name="Segal G."/>
        </authorList>
    </citation>
    <scope>NUCLEOTIDE SEQUENCE [LARGE SCALE GENOMIC DNA]</scope>
    <source>
        <strain evidence="9 11">CDC#72-OH-14</strain>
    </source>
</reference>
<reference evidence="10 12" key="2">
    <citation type="submission" date="2018-06" db="EMBL/GenBank/DDBJ databases">
        <authorList>
            <consortium name="Pathogen Informatics"/>
            <person name="Doyle S."/>
        </authorList>
    </citation>
    <scope>NUCLEOTIDE SEQUENCE [LARGE SCALE GENOMIC DNA]</scope>
    <source>
        <strain evidence="10 12">NCTC12438</strain>
    </source>
</reference>
<dbReference type="SMART" id="SM00316">
    <property type="entry name" value="S1"/>
    <property type="match status" value="1"/>
</dbReference>
<comment type="subunit">
    <text evidence="7">Monomer. Binds directly to the core enzyme of the DNA-dependent RNA polymerase and to nascent RNA.</text>
</comment>
<evidence type="ECO:0000256" key="7">
    <source>
        <dbReference type="HAMAP-Rule" id="MF_00945"/>
    </source>
</evidence>
<keyword evidence="6 7" id="KW-0804">Transcription</keyword>
<dbReference type="Proteomes" id="UP000255316">
    <property type="component" value="Unassembled WGS sequence"/>
</dbReference>
<dbReference type="Proteomes" id="UP000054854">
    <property type="component" value="Unassembled WGS sequence"/>
</dbReference>
<dbReference type="Gene3D" id="3.30.300.20">
    <property type="match status" value="2"/>
</dbReference>
<comment type="function">
    <text evidence="7">Participates in both transcription termination and antitermination.</text>
</comment>
<dbReference type="GO" id="GO:0003723">
    <property type="term" value="F:RNA binding"/>
    <property type="evidence" value="ECO:0007669"/>
    <property type="project" value="UniProtKB-UniRule"/>
</dbReference>
<dbReference type="InterPro" id="IPR004087">
    <property type="entry name" value="KH_dom"/>
</dbReference>
<organism evidence="10 12">
    <name type="scientific">Legionella cincinnatiensis</name>
    <dbReference type="NCBI Taxonomy" id="28085"/>
    <lineage>
        <taxon>Bacteria</taxon>
        <taxon>Pseudomonadati</taxon>
        <taxon>Pseudomonadota</taxon>
        <taxon>Gammaproteobacteria</taxon>
        <taxon>Legionellales</taxon>
        <taxon>Legionellaceae</taxon>
        <taxon>Legionella</taxon>
    </lineage>
</organism>
<comment type="similarity">
    <text evidence="7">Belongs to the NusA family.</text>
</comment>
<accession>A0A378INU0</accession>
<evidence type="ECO:0000313" key="12">
    <source>
        <dbReference type="Proteomes" id="UP000255316"/>
    </source>
</evidence>
<keyword evidence="3 7" id="KW-0889">Transcription antitermination</keyword>
<evidence type="ECO:0000256" key="3">
    <source>
        <dbReference type="ARBA" id="ARBA00022814"/>
    </source>
</evidence>
<dbReference type="InterPro" id="IPR013735">
    <property type="entry name" value="TF_NusA_N"/>
</dbReference>
<sequence length="492" mass="55124">MSKELLLVAEALSNERGVSKDVIILAIQAALESATRKIFGLDIGVRIKLDSRTGDYETFRYWDVVNEDDLEYPDRQLTLEQARIRNPSVNIGERIEESIPSIEFGRIEAQAARQVIMQKVREAERELVIDQFRSKLGQLIYGTVKKVTRDNIIIDLGGKAEAFLPRIEMLPHEMFRPNDRVRAYLYEITPQARGPQLFVSRTRNEMLIELFRIEVPEIGENVIEVKAAARDPGNRAKIAVKTNDGRIDPVGACVGMRGARVQAVSSELGGERVDIILWDDNPAQLVINAMAPADISSIVVDEDTHTMDLAVEKDQLSQAIGRNGQNVRLASQLTGWTLNVMTTDEFENKNLEESSKIIKLFTSALEIDEEIATLLVAHGFSSLEEIAYVPKEELLAIEEFDEEIVEELRNRANDNLLTMALSSNKDLSGLPDDSLLTMEGMNQDLANQLATRGITSMEDLAEQSVDELLELEGMTEEKAAALIMKAREPWFL</sequence>
<dbReference type="PANTHER" id="PTHR22648:SF0">
    <property type="entry name" value="TRANSCRIPTION TERMINATION_ANTITERMINATION PROTEIN NUSA"/>
    <property type="match status" value="1"/>
</dbReference>
<dbReference type="GO" id="GO:0031564">
    <property type="term" value="P:transcription antitermination"/>
    <property type="evidence" value="ECO:0007669"/>
    <property type="project" value="UniProtKB-UniRule"/>
</dbReference>
<dbReference type="Gene3D" id="1.10.150.20">
    <property type="entry name" value="5' to 3' exonuclease, C-terminal subdomain"/>
    <property type="match status" value="2"/>
</dbReference>
<keyword evidence="2 7" id="KW-0963">Cytoplasm</keyword>
<dbReference type="FunFam" id="3.30.300.20:FF:000002">
    <property type="entry name" value="Transcription termination/antitermination protein NusA"/>
    <property type="match status" value="1"/>
</dbReference>
<evidence type="ECO:0000256" key="5">
    <source>
        <dbReference type="ARBA" id="ARBA00023015"/>
    </source>
</evidence>
<dbReference type="AlphaFoldDB" id="A0A378INU0"/>
<dbReference type="InterPro" id="IPR012340">
    <property type="entry name" value="NA-bd_OB-fold"/>
</dbReference>
<dbReference type="InterPro" id="IPR003029">
    <property type="entry name" value="S1_domain"/>
</dbReference>
<dbReference type="InterPro" id="IPR010213">
    <property type="entry name" value="TF_NusA"/>
</dbReference>
<keyword evidence="5 7" id="KW-0805">Transcription regulation</keyword>
<dbReference type="EMBL" id="UGNX01000001">
    <property type="protein sequence ID" value="STX33714.1"/>
    <property type="molecule type" value="Genomic_DNA"/>
</dbReference>
<dbReference type="InterPro" id="IPR058582">
    <property type="entry name" value="KH_NusA_2nd"/>
</dbReference>
<dbReference type="CDD" id="cd22529">
    <property type="entry name" value="KH-II_NusA_rpt2"/>
    <property type="match status" value="1"/>
</dbReference>
<dbReference type="Pfam" id="PF26594">
    <property type="entry name" value="KH_NusA_2nd"/>
    <property type="match status" value="1"/>
</dbReference>
<dbReference type="GO" id="GO:0003700">
    <property type="term" value="F:DNA-binding transcription factor activity"/>
    <property type="evidence" value="ECO:0007669"/>
    <property type="project" value="InterPro"/>
</dbReference>
<dbReference type="InterPro" id="IPR009019">
    <property type="entry name" value="KH_sf_prok-type"/>
</dbReference>
<dbReference type="SMART" id="SM00322">
    <property type="entry name" value="KH"/>
    <property type="match status" value="2"/>
</dbReference>
<dbReference type="InterPro" id="IPR036555">
    <property type="entry name" value="NusA_N_sf"/>
</dbReference>
<dbReference type="FunFam" id="3.30.300.20:FF:000005">
    <property type="entry name" value="Transcription termination/antitermination protein NusA"/>
    <property type="match status" value="1"/>
</dbReference>
<proteinExistence type="inferred from homology"/>
<dbReference type="Pfam" id="PF13184">
    <property type="entry name" value="KH_NusA_1st"/>
    <property type="match status" value="1"/>
</dbReference>
<evidence type="ECO:0000256" key="6">
    <source>
        <dbReference type="ARBA" id="ARBA00023163"/>
    </source>
</evidence>
<evidence type="ECO:0000313" key="9">
    <source>
        <dbReference type="EMBL" id="KTC91984.1"/>
    </source>
</evidence>
<dbReference type="InterPro" id="IPR010214">
    <property type="entry name" value="Tscrpt_termin_fac_NusA_C_rpt"/>
</dbReference>